<dbReference type="EMBL" id="CAKOGL010000012">
    <property type="protein sequence ID" value="CAH2092836.1"/>
    <property type="molecule type" value="Genomic_DNA"/>
</dbReference>
<dbReference type="AlphaFoldDB" id="A0AAU9U056"/>
<dbReference type="SUPFAM" id="SSF56219">
    <property type="entry name" value="DNase I-like"/>
    <property type="match status" value="1"/>
</dbReference>
<sequence length="906" mass="106373">MRRTGEEIKERSHYIMYHKGEVAGHRGVGFLVKSKLKSQIIGFEGISDRIAVIHIKLLNYTRTWTIIQIYSPTEQATKTDIDKFYEKLKETTEKYLENNMVLMGDFNAQVGARAASEEHIIGKYGRGRRSRNGEKLVELLLEQNLCLLNSMFYKKPNNKWTWISPDGKVRNEIDYIITNKVRLFSDTGVVKSLNFNTNHRMVRSCLNETGPEKSRPKTIQINYLRTATKKRDSRDTIENLMKAVNSDMDLNEKYKRIENKIKENARIHTDKSKKSYLSEKTLKLIEDRRNLLSSKNKKANQKEISNLSNQIRESMRKDRRKRRIDTLENHINRTGGTRKALKELREKGKEWIPKLKDKEHHISSRDGIQNIATNYYRMLYSNQIKTQLLHRELTQKKEMTENTEVIPEILLSEVEKAIRSQKTEKAPGPDRITNELMKGTIKDLSPILTEVFNEIIHTGNIPKQWAESHIILLYKKGSKDDIGNYRPISLISNVYKVFAKVILDRISVRLDENQPVEQAGFRKDFSTIDHIHTIKQIVQKYNEYNKNIYLAFIDYSKAFDCLEHQSVWQSLKEQGIQNSYVNIIKKIYSESKACIRLESIGDSFPINRGVRQGDPLSPKLFTAVLEQVFRKLNWEHLGLNINGSRLNNLRFADDIILLEEDPSLLEFMIQTLADRSREVGLELNSSKTKLLTNSIPVNIIINGQKLEYVKEYVYLGQIISFNDQMSKELDKRIATGWKKYWTMKEIMKSKELGIRIKQKTFDTCILPCITYGCETWALTQSHRDKLTRCQRAMERSMLGLKLKDKVRSTDIRRKTKLTDILSRIDQLKWRWTGHMLRCTMDKWSKQVTVWYPRDGNRSRGRKVRRWEDELKMTLGPLWMRVARDREQWKELEEAFAVRHTEIRDIL</sequence>
<evidence type="ECO:0000313" key="4">
    <source>
        <dbReference type="Proteomes" id="UP001153954"/>
    </source>
</evidence>
<dbReference type="CDD" id="cd01650">
    <property type="entry name" value="RT_nLTR_like"/>
    <property type="match status" value="1"/>
</dbReference>
<dbReference type="Proteomes" id="UP001153954">
    <property type="component" value="Unassembled WGS sequence"/>
</dbReference>
<dbReference type="Pfam" id="PF00078">
    <property type="entry name" value="RVT_1"/>
    <property type="match status" value="1"/>
</dbReference>
<evidence type="ECO:0000259" key="2">
    <source>
        <dbReference type="PROSITE" id="PS50878"/>
    </source>
</evidence>
<dbReference type="InterPro" id="IPR000477">
    <property type="entry name" value="RT_dom"/>
</dbReference>
<dbReference type="Gene3D" id="3.60.10.10">
    <property type="entry name" value="Endonuclease/exonuclease/phosphatase"/>
    <property type="match status" value="1"/>
</dbReference>
<dbReference type="SUPFAM" id="SSF56672">
    <property type="entry name" value="DNA/RNA polymerases"/>
    <property type="match status" value="1"/>
</dbReference>
<evidence type="ECO:0000313" key="3">
    <source>
        <dbReference type="EMBL" id="CAH2092836.1"/>
    </source>
</evidence>
<dbReference type="Gene3D" id="3.30.70.270">
    <property type="match status" value="1"/>
</dbReference>
<accession>A0AAU9U056</accession>
<dbReference type="PROSITE" id="PS50878">
    <property type="entry name" value="RT_POL"/>
    <property type="match status" value="1"/>
</dbReference>
<dbReference type="PANTHER" id="PTHR47027">
    <property type="entry name" value="REVERSE TRANSCRIPTASE DOMAIN-CONTAINING PROTEIN"/>
    <property type="match status" value="1"/>
</dbReference>
<organism evidence="3 4">
    <name type="scientific">Euphydryas editha</name>
    <name type="common">Edith's checkerspot</name>
    <dbReference type="NCBI Taxonomy" id="104508"/>
    <lineage>
        <taxon>Eukaryota</taxon>
        <taxon>Metazoa</taxon>
        <taxon>Ecdysozoa</taxon>
        <taxon>Arthropoda</taxon>
        <taxon>Hexapoda</taxon>
        <taxon>Insecta</taxon>
        <taxon>Pterygota</taxon>
        <taxon>Neoptera</taxon>
        <taxon>Endopterygota</taxon>
        <taxon>Lepidoptera</taxon>
        <taxon>Glossata</taxon>
        <taxon>Ditrysia</taxon>
        <taxon>Papilionoidea</taxon>
        <taxon>Nymphalidae</taxon>
        <taxon>Nymphalinae</taxon>
        <taxon>Euphydryas</taxon>
    </lineage>
</organism>
<feature type="domain" description="Reverse transcriptase" evidence="2">
    <location>
        <begin position="454"/>
        <end position="719"/>
    </location>
</feature>
<reference evidence="3" key="1">
    <citation type="submission" date="2022-03" db="EMBL/GenBank/DDBJ databases">
        <authorList>
            <person name="Tunstrom K."/>
        </authorList>
    </citation>
    <scope>NUCLEOTIDE SEQUENCE</scope>
</reference>
<dbReference type="InterPro" id="IPR043128">
    <property type="entry name" value="Rev_trsase/Diguanyl_cyclase"/>
</dbReference>
<dbReference type="Pfam" id="PF14529">
    <property type="entry name" value="Exo_endo_phos_2"/>
    <property type="match status" value="1"/>
</dbReference>
<dbReference type="InterPro" id="IPR043502">
    <property type="entry name" value="DNA/RNA_pol_sf"/>
</dbReference>
<keyword evidence="4" id="KW-1185">Reference proteome</keyword>
<comment type="caution">
    <text evidence="3">The sequence shown here is derived from an EMBL/GenBank/DDBJ whole genome shotgun (WGS) entry which is preliminary data.</text>
</comment>
<dbReference type="InterPro" id="IPR005135">
    <property type="entry name" value="Endo/exonuclease/phosphatase"/>
</dbReference>
<proteinExistence type="predicted"/>
<name>A0AAU9U056_EUPED</name>
<dbReference type="InterPro" id="IPR036691">
    <property type="entry name" value="Endo/exonu/phosph_ase_sf"/>
</dbReference>
<dbReference type="PANTHER" id="PTHR47027:SF20">
    <property type="entry name" value="REVERSE TRANSCRIPTASE-LIKE PROTEIN WITH RNA-DIRECTED DNA POLYMERASE DOMAIN"/>
    <property type="match status" value="1"/>
</dbReference>
<feature type="coiled-coil region" evidence="1">
    <location>
        <begin position="282"/>
        <end position="317"/>
    </location>
</feature>
<dbReference type="GO" id="GO:0071897">
    <property type="term" value="P:DNA biosynthetic process"/>
    <property type="evidence" value="ECO:0007669"/>
    <property type="project" value="UniProtKB-ARBA"/>
</dbReference>
<evidence type="ECO:0000256" key="1">
    <source>
        <dbReference type="SAM" id="Coils"/>
    </source>
</evidence>
<protein>
    <recommendedName>
        <fullName evidence="2">Reverse transcriptase domain-containing protein</fullName>
    </recommendedName>
</protein>
<dbReference type="GO" id="GO:0003824">
    <property type="term" value="F:catalytic activity"/>
    <property type="evidence" value="ECO:0007669"/>
    <property type="project" value="InterPro"/>
</dbReference>
<gene>
    <name evidence="3" type="ORF">EEDITHA_LOCUS8561</name>
</gene>
<keyword evidence="1" id="KW-0175">Coiled coil</keyword>